<protein>
    <recommendedName>
        <fullName evidence="10">Major facilitator superfamily (MFS) profile domain-containing protein</fullName>
    </recommendedName>
</protein>
<keyword evidence="3 7" id="KW-0813">Transport</keyword>
<evidence type="ECO:0000259" key="10">
    <source>
        <dbReference type="PROSITE" id="PS50850"/>
    </source>
</evidence>
<organism evidence="11 12">
    <name type="scientific">Verticillium dahliae</name>
    <name type="common">Verticillium wilt</name>
    <dbReference type="NCBI Taxonomy" id="27337"/>
    <lineage>
        <taxon>Eukaryota</taxon>
        <taxon>Fungi</taxon>
        <taxon>Dikarya</taxon>
        <taxon>Ascomycota</taxon>
        <taxon>Pezizomycotina</taxon>
        <taxon>Sordariomycetes</taxon>
        <taxon>Hypocreomycetidae</taxon>
        <taxon>Glomerellales</taxon>
        <taxon>Plectosphaerellaceae</taxon>
        <taxon>Verticillium</taxon>
    </lineage>
</organism>
<feature type="transmembrane region" description="Helical" evidence="9">
    <location>
        <begin position="157"/>
        <end position="176"/>
    </location>
</feature>
<evidence type="ECO:0000256" key="4">
    <source>
        <dbReference type="ARBA" id="ARBA00022692"/>
    </source>
</evidence>
<evidence type="ECO:0000256" key="8">
    <source>
        <dbReference type="SAM" id="MobiDB-lite"/>
    </source>
</evidence>
<comment type="caution">
    <text evidence="11">The sequence shown here is derived from an EMBL/GenBank/DDBJ whole genome shotgun (WGS) entry which is preliminary data.</text>
</comment>
<sequence>MANFKSPAAPAVRRLYFLCFFFGIGASVWGYHIGVLSSILVHPGWQEMLNHPRAGTKGIITGIYYLGTFISYIFVSHPLSDWLGRRYAALSGVGVLMLGTALQATSNGVSALVTMILGRMVSGVGVAIVSTSVPLYQTEVSPAKQRGHFVTMNHVGFIAGLATGLWVGYFMTYWTSASGHYYGWRLSICLELVPALTFAAGLPWIPESPRWLVENGHLERAKATLRWLREGMAPDAEVDAEFAAITRNVDAYYPTHTSWLALFREPALFARLWRAAALQFMATLCGATAMKYYLPTLLKALGLETRVALMAGAAEMTIKIGFTVLEMFLIDRFGRRMCLVAGCVVMAVAMMINGALPIAYPDNSSKVADVICIIFIFVYALGYSLGFGPASWVYNTEIFPTSVRARGLNFAASGGSVGSIIVSHVWPVGRAALGSKVYFIFMVVNVLCIPIILIFYPETKGIALEDMDALFGKVETAQGVDGGHQGPEDTERLLAPQSPGDAGEPYHDASTRV</sequence>
<feature type="transmembrane region" description="Helical" evidence="9">
    <location>
        <begin position="438"/>
        <end position="456"/>
    </location>
</feature>
<dbReference type="InterPro" id="IPR005828">
    <property type="entry name" value="MFS_sugar_transport-like"/>
</dbReference>
<dbReference type="SUPFAM" id="SSF103473">
    <property type="entry name" value="MFS general substrate transporter"/>
    <property type="match status" value="1"/>
</dbReference>
<evidence type="ECO:0000256" key="9">
    <source>
        <dbReference type="SAM" id="Phobius"/>
    </source>
</evidence>
<dbReference type="PANTHER" id="PTHR48022">
    <property type="entry name" value="PLASTIDIC GLUCOSE TRANSPORTER 4"/>
    <property type="match status" value="1"/>
</dbReference>
<dbReference type="InterPro" id="IPR036259">
    <property type="entry name" value="MFS_trans_sf"/>
</dbReference>
<feature type="transmembrane region" description="Helical" evidence="9">
    <location>
        <begin position="337"/>
        <end position="360"/>
    </location>
</feature>
<name>A0AA45AJB1_VERDA</name>
<dbReference type="NCBIfam" id="TIGR00879">
    <property type="entry name" value="SP"/>
    <property type="match status" value="1"/>
</dbReference>
<keyword evidence="4 9" id="KW-0812">Transmembrane</keyword>
<dbReference type="Pfam" id="PF00083">
    <property type="entry name" value="Sugar_tr"/>
    <property type="match status" value="1"/>
</dbReference>
<feature type="domain" description="Major facilitator superfamily (MFS) profile" evidence="10">
    <location>
        <begin position="18"/>
        <end position="460"/>
    </location>
</feature>
<dbReference type="PRINTS" id="PR00171">
    <property type="entry name" value="SUGRTRNSPORT"/>
</dbReference>
<dbReference type="InterPro" id="IPR003663">
    <property type="entry name" value="Sugar/inositol_transpt"/>
</dbReference>
<evidence type="ECO:0000256" key="5">
    <source>
        <dbReference type="ARBA" id="ARBA00022989"/>
    </source>
</evidence>
<feature type="compositionally biased region" description="Basic and acidic residues" evidence="8">
    <location>
        <begin position="504"/>
        <end position="513"/>
    </location>
</feature>
<feature type="transmembrane region" description="Helical" evidence="9">
    <location>
        <begin position="54"/>
        <end position="75"/>
    </location>
</feature>
<evidence type="ECO:0000256" key="3">
    <source>
        <dbReference type="ARBA" id="ARBA00022448"/>
    </source>
</evidence>
<feature type="transmembrane region" description="Helical" evidence="9">
    <location>
        <begin position="182"/>
        <end position="205"/>
    </location>
</feature>
<feature type="transmembrane region" description="Helical" evidence="9">
    <location>
        <begin position="15"/>
        <end position="34"/>
    </location>
</feature>
<gene>
    <name evidence="11" type="ORF">BJF96_g8215</name>
</gene>
<dbReference type="InterPro" id="IPR020846">
    <property type="entry name" value="MFS_dom"/>
</dbReference>
<feature type="transmembrane region" description="Helical" evidence="9">
    <location>
        <begin position="306"/>
        <end position="325"/>
    </location>
</feature>
<dbReference type="PROSITE" id="PS50850">
    <property type="entry name" value="MFS"/>
    <property type="match status" value="1"/>
</dbReference>
<keyword evidence="5 9" id="KW-1133">Transmembrane helix</keyword>
<reference evidence="11 12" key="1">
    <citation type="submission" date="2017-12" db="EMBL/GenBank/DDBJ databases">
        <title>Comparative genomics yields insights into virulence evolution of Verticillium dahliae.</title>
        <authorList>
            <person name="Fan R."/>
            <person name="Armitage A.D."/>
            <person name="Cascant-Lopez E."/>
            <person name="Sobczyk M."/>
            <person name="Cockerton H.M."/>
            <person name="Harrison R.J."/>
        </authorList>
    </citation>
    <scope>NUCLEOTIDE SEQUENCE [LARGE SCALE GENOMIC DNA]</scope>
    <source>
        <strain evidence="11 12">12008</strain>
    </source>
</reference>
<feature type="region of interest" description="Disordered" evidence="8">
    <location>
        <begin position="480"/>
        <end position="513"/>
    </location>
</feature>
<feature type="transmembrane region" description="Helical" evidence="9">
    <location>
        <begin position="87"/>
        <end position="105"/>
    </location>
</feature>
<feature type="transmembrane region" description="Helical" evidence="9">
    <location>
        <begin position="366"/>
        <end position="386"/>
    </location>
</feature>
<dbReference type="EMBL" id="MPSH01000033">
    <property type="protein sequence ID" value="PNH28488.1"/>
    <property type="molecule type" value="Genomic_DNA"/>
</dbReference>
<comment type="similarity">
    <text evidence="2 7">Belongs to the major facilitator superfamily. Sugar transporter (TC 2.A.1.1) family.</text>
</comment>
<comment type="subcellular location">
    <subcellularLocation>
        <location evidence="1">Membrane</location>
        <topology evidence="1">Multi-pass membrane protein</topology>
    </subcellularLocation>
</comment>
<evidence type="ECO:0000313" key="11">
    <source>
        <dbReference type="EMBL" id="PNH28488.1"/>
    </source>
</evidence>
<dbReference type="GO" id="GO:0016020">
    <property type="term" value="C:membrane"/>
    <property type="evidence" value="ECO:0007669"/>
    <property type="project" value="UniProtKB-SubCell"/>
</dbReference>
<evidence type="ECO:0000256" key="6">
    <source>
        <dbReference type="ARBA" id="ARBA00023136"/>
    </source>
</evidence>
<feature type="transmembrane region" description="Helical" evidence="9">
    <location>
        <begin position="272"/>
        <end position="294"/>
    </location>
</feature>
<evidence type="ECO:0000256" key="7">
    <source>
        <dbReference type="RuleBase" id="RU003346"/>
    </source>
</evidence>
<dbReference type="FunFam" id="1.20.1250.20:FF:000134">
    <property type="entry name" value="MFS sugar transporter protein"/>
    <property type="match status" value="1"/>
</dbReference>
<dbReference type="GO" id="GO:0005351">
    <property type="term" value="F:carbohydrate:proton symporter activity"/>
    <property type="evidence" value="ECO:0007669"/>
    <property type="project" value="TreeGrafter"/>
</dbReference>
<evidence type="ECO:0000313" key="12">
    <source>
        <dbReference type="Proteomes" id="UP000236305"/>
    </source>
</evidence>
<dbReference type="InterPro" id="IPR050360">
    <property type="entry name" value="MFS_Sugar_Transporters"/>
</dbReference>
<evidence type="ECO:0000256" key="2">
    <source>
        <dbReference type="ARBA" id="ARBA00010992"/>
    </source>
</evidence>
<dbReference type="Gene3D" id="1.20.1250.20">
    <property type="entry name" value="MFS general substrate transporter like domains"/>
    <property type="match status" value="1"/>
</dbReference>
<accession>A0AA45AJB1</accession>
<dbReference type="PANTHER" id="PTHR48022:SF14">
    <property type="entry name" value="MAJOR FACILITATOR SUPERFAMILY (MFS) PROFILE DOMAIN-CONTAINING PROTEIN-RELATED"/>
    <property type="match status" value="1"/>
</dbReference>
<dbReference type="SMR" id="A0AA45AJB1"/>
<dbReference type="Proteomes" id="UP000236305">
    <property type="component" value="Unassembled WGS sequence"/>
</dbReference>
<feature type="transmembrane region" description="Helical" evidence="9">
    <location>
        <begin position="407"/>
        <end position="426"/>
    </location>
</feature>
<dbReference type="AlphaFoldDB" id="A0AA45AJB1"/>
<proteinExistence type="inferred from homology"/>
<evidence type="ECO:0000256" key="1">
    <source>
        <dbReference type="ARBA" id="ARBA00004141"/>
    </source>
</evidence>
<feature type="transmembrane region" description="Helical" evidence="9">
    <location>
        <begin position="111"/>
        <end position="136"/>
    </location>
</feature>
<keyword evidence="6 9" id="KW-0472">Membrane</keyword>